<name>N1ZXX9_9FIRM</name>
<dbReference type="STRING" id="1235802.C823_04874"/>
<dbReference type="Pfam" id="PF05580">
    <property type="entry name" value="Peptidase_S55"/>
    <property type="match status" value="1"/>
</dbReference>
<evidence type="ECO:0000256" key="1">
    <source>
        <dbReference type="SAM" id="Phobius"/>
    </source>
</evidence>
<comment type="caution">
    <text evidence="3">The sequence shown here is derived from an EMBL/GenBank/DDBJ whole genome shotgun (WGS) entry which is preliminary data.</text>
</comment>
<dbReference type="PATRIC" id="fig|1235802.3.peg.5133"/>
<gene>
    <name evidence="3" type="ORF">C823_04874</name>
</gene>
<dbReference type="Gene3D" id="2.30.42.10">
    <property type="match status" value="1"/>
</dbReference>
<dbReference type="Pfam" id="PF13180">
    <property type="entry name" value="PDZ_2"/>
    <property type="match status" value="1"/>
</dbReference>
<sequence>MKILTAPKYAGKGMSDMLQRLWIQFQRKRNIIGYTEIAVGILFAYVLLMYSIPDKMYVESGEQPSYEFGVPITGTVVKSAEVFAGRQTVQKDAIHVTPQTQAVPSSQTGTYQVLCRLFGTIPIKRIDVQEVNKKQLLAAGTNIGIYVKNAQIMIIGTGEVTDASGAKSEPAKNVVQSGDYILAVNGKKVRSKEQLVKAISFCEGKKICLELLRDREKIEVSIRPVRSKEGTYQIGVWVRDDIAGVGTLTYVTDEKKFGALGHGVTDADVGSLIHMEKGSIYETTILEIRKGQRGQPGEMSGMINYNDDYKLGTVEENTNVGIYGTLMNMPKELKGVEALPVTYKEGIKKGKARIISSVEGSRKEYEIEIEHTDYHSEGNNKGIQFQVTDERLLEDTGGIIQGMSGSPIIQNGCVIGAVTHVFISDSTQGYGIFIENMLEH</sequence>
<dbReference type="HOGENOM" id="CLU_035713_1_0_9"/>
<proteinExistence type="predicted"/>
<organism evidence="3 4">
    <name type="scientific">Eubacterium plexicaudatum ASF492</name>
    <dbReference type="NCBI Taxonomy" id="1235802"/>
    <lineage>
        <taxon>Bacteria</taxon>
        <taxon>Bacillati</taxon>
        <taxon>Bacillota</taxon>
        <taxon>Clostridia</taxon>
        <taxon>Eubacteriales</taxon>
        <taxon>Eubacteriaceae</taxon>
        <taxon>Eubacterium</taxon>
    </lineage>
</organism>
<dbReference type="Proteomes" id="UP000012589">
    <property type="component" value="Unassembled WGS sequence"/>
</dbReference>
<dbReference type="InterPro" id="IPR036034">
    <property type="entry name" value="PDZ_sf"/>
</dbReference>
<dbReference type="NCBIfam" id="TIGR02860">
    <property type="entry name" value="spore_IV_B"/>
    <property type="match status" value="1"/>
</dbReference>
<keyword evidence="4" id="KW-1185">Reference proteome</keyword>
<dbReference type="InterPro" id="IPR008763">
    <property type="entry name" value="Peptidase_S55"/>
</dbReference>
<keyword evidence="1" id="KW-1133">Transmembrane helix</keyword>
<dbReference type="EMBL" id="AQFT01000140">
    <property type="protein sequence ID" value="EMZ20756.1"/>
    <property type="molecule type" value="Genomic_DNA"/>
</dbReference>
<keyword evidence="1" id="KW-0472">Membrane</keyword>
<dbReference type="OrthoDB" id="9765242at2"/>
<dbReference type="PROSITE" id="PS51494">
    <property type="entry name" value="SPOIVB"/>
    <property type="match status" value="1"/>
</dbReference>
<keyword evidence="1" id="KW-0812">Transmembrane</keyword>
<evidence type="ECO:0000259" key="2">
    <source>
        <dbReference type="PROSITE" id="PS51494"/>
    </source>
</evidence>
<dbReference type="eggNOG" id="COG3480">
    <property type="taxonomic scope" value="Bacteria"/>
</dbReference>
<evidence type="ECO:0000313" key="3">
    <source>
        <dbReference type="EMBL" id="EMZ20756.1"/>
    </source>
</evidence>
<dbReference type="AlphaFoldDB" id="N1ZXX9"/>
<dbReference type="SUPFAM" id="SSF50156">
    <property type="entry name" value="PDZ domain-like"/>
    <property type="match status" value="1"/>
</dbReference>
<evidence type="ECO:0000313" key="4">
    <source>
        <dbReference type="Proteomes" id="UP000012589"/>
    </source>
</evidence>
<feature type="transmembrane region" description="Helical" evidence="1">
    <location>
        <begin position="31"/>
        <end position="52"/>
    </location>
</feature>
<reference evidence="3 4" key="1">
    <citation type="journal article" date="2014" name="Genome Announc.">
        <title>Draft genome sequences of the altered schaedler flora, a defined bacterial community from gnotobiotic mice.</title>
        <authorList>
            <person name="Wannemuehler M.J."/>
            <person name="Overstreet A.M."/>
            <person name="Ward D.V."/>
            <person name="Phillips G.J."/>
        </authorList>
    </citation>
    <scope>NUCLEOTIDE SEQUENCE [LARGE SCALE GENOMIC DNA]</scope>
    <source>
        <strain evidence="3 4">ASF492</strain>
    </source>
</reference>
<feature type="domain" description="Peptidase S55" evidence="2">
    <location>
        <begin position="216"/>
        <end position="440"/>
    </location>
</feature>
<dbReference type="InterPro" id="IPR001478">
    <property type="entry name" value="PDZ"/>
</dbReference>
<accession>N1ZXX9</accession>
<protein>
    <submittedName>
        <fullName evidence="3">Stage IV sporulation protein B</fullName>
    </submittedName>
</protein>
<dbReference type="InterPro" id="IPR014219">
    <property type="entry name" value="SpoIVB"/>
</dbReference>